<dbReference type="SUPFAM" id="SSF52833">
    <property type="entry name" value="Thioredoxin-like"/>
    <property type="match status" value="1"/>
</dbReference>
<feature type="domain" description="DUF5106" evidence="1">
    <location>
        <begin position="23"/>
        <end position="178"/>
    </location>
</feature>
<reference evidence="2" key="1">
    <citation type="submission" date="2022-11" db="EMBL/GenBank/DDBJ databases">
        <title>Genomic repertoires linked with pathogenic potency of arthritogenic Prevotella copri isolated from the gut of rheumatoid arthritis patients.</title>
        <authorList>
            <person name="Nii T."/>
            <person name="Maeda Y."/>
            <person name="Motooka D."/>
            <person name="Naito M."/>
            <person name="Matsumoto Y."/>
            <person name="Ogawa T."/>
            <person name="Oguro-Igashira E."/>
            <person name="Kishikawa T."/>
            <person name="Yamashita M."/>
            <person name="Koizumi S."/>
            <person name="Kurakawa T."/>
            <person name="Okumura R."/>
            <person name="Kayama H."/>
            <person name="Murakami M."/>
            <person name="Sakaguchi T."/>
            <person name="Das B."/>
            <person name="Nakamura S."/>
            <person name="Okada Y."/>
            <person name="Kumanogoh A."/>
            <person name="Takeda K."/>
        </authorList>
    </citation>
    <scope>NUCLEOTIDE SEQUENCE</scope>
    <source>
        <strain evidence="2">F3-75</strain>
    </source>
</reference>
<sequence length="317" mass="35781">MVAIQKMCRFLVWTGIFLIIVCSCRNSGKAQEESKTPVAETVSELPMPEVPDSLTSPESRADYAIYHFWDVMDFADTALSLDTAFMEQNFANYIQLYDYASADGRTKGTGRLMGKAEVSEPAYRFVADIAERYLTDPNSPMRNEEFFLPFIHEIVAHTVFSTEEKARFEYLESRILKNRPGTVGADFVFVDRAGKRRRLSNEVKGTKYTLLLFYDYDCETCAGVEKDMMEDPVLTSATASGLLHIVAVNVFGDDLSKWKKQSATFPEGWTVGYSPGCEVVERDIYGINAAPTLYLLDNERKVIFKDVPLQDVSLAFI</sequence>
<dbReference type="Proteomes" id="UP001209344">
    <property type="component" value="Unassembled WGS sequence"/>
</dbReference>
<evidence type="ECO:0000313" key="2">
    <source>
        <dbReference type="EMBL" id="MCW4129040.1"/>
    </source>
</evidence>
<evidence type="ECO:0000313" key="3">
    <source>
        <dbReference type="Proteomes" id="UP001209344"/>
    </source>
</evidence>
<comment type="caution">
    <text evidence="2">The sequence shown here is derived from an EMBL/GenBank/DDBJ whole genome shotgun (WGS) entry which is preliminary data.</text>
</comment>
<organism evidence="2 3">
    <name type="scientific">Segatella copri</name>
    <dbReference type="NCBI Taxonomy" id="165179"/>
    <lineage>
        <taxon>Bacteria</taxon>
        <taxon>Pseudomonadati</taxon>
        <taxon>Bacteroidota</taxon>
        <taxon>Bacteroidia</taxon>
        <taxon>Bacteroidales</taxon>
        <taxon>Prevotellaceae</taxon>
        <taxon>Segatella</taxon>
    </lineage>
</organism>
<dbReference type="RefSeq" id="WP_264966595.1">
    <property type="nucleotide sequence ID" value="NZ_JAPDVK010000003.1"/>
</dbReference>
<dbReference type="InterPro" id="IPR033395">
    <property type="entry name" value="DUF5106"/>
</dbReference>
<evidence type="ECO:0000259" key="1">
    <source>
        <dbReference type="Pfam" id="PF17127"/>
    </source>
</evidence>
<gene>
    <name evidence="2" type="ORF">ONT16_12440</name>
</gene>
<dbReference type="InterPro" id="IPR036249">
    <property type="entry name" value="Thioredoxin-like_sf"/>
</dbReference>
<dbReference type="Gene3D" id="3.40.30.10">
    <property type="entry name" value="Glutaredoxin"/>
    <property type="match status" value="1"/>
</dbReference>
<dbReference type="AlphaFoldDB" id="A0AAP3F6Q4"/>
<dbReference type="PROSITE" id="PS51257">
    <property type="entry name" value="PROKAR_LIPOPROTEIN"/>
    <property type="match status" value="1"/>
</dbReference>
<protein>
    <submittedName>
        <fullName evidence="2">DUF5106 domain-containing protein</fullName>
    </submittedName>
</protein>
<dbReference type="Pfam" id="PF17127">
    <property type="entry name" value="DUF5106"/>
    <property type="match status" value="1"/>
</dbReference>
<proteinExistence type="predicted"/>
<dbReference type="EMBL" id="JAPDVK010000003">
    <property type="protein sequence ID" value="MCW4129040.1"/>
    <property type="molecule type" value="Genomic_DNA"/>
</dbReference>
<accession>A0AAP3F6Q4</accession>
<name>A0AAP3F6Q4_9BACT</name>